<reference evidence="4" key="1">
    <citation type="submission" date="2017-09" db="EMBL/GenBank/DDBJ databases">
        <title>Depth-based differentiation of microbial function through sediment-hosted aquifers and enrichment of novel symbionts in the deep terrestrial subsurface.</title>
        <authorList>
            <person name="Probst A.J."/>
            <person name="Ladd B."/>
            <person name="Jarett J.K."/>
            <person name="Geller-Mcgrath D.E."/>
            <person name="Sieber C.M.K."/>
            <person name="Emerson J.B."/>
            <person name="Anantharaman K."/>
            <person name="Thomas B.C."/>
            <person name="Malmstrom R."/>
            <person name="Stieglmeier M."/>
            <person name="Klingl A."/>
            <person name="Woyke T."/>
            <person name="Ryan C.M."/>
            <person name="Banfield J.F."/>
        </authorList>
    </citation>
    <scope>NUCLEOTIDE SEQUENCE [LARGE SCALE GENOMIC DNA]</scope>
</reference>
<accession>A0A2M8LBV7</accession>
<dbReference type="EMBL" id="PFEQ01000013">
    <property type="protein sequence ID" value="PJE74108.1"/>
    <property type="molecule type" value="Genomic_DNA"/>
</dbReference>
<comment type="caution">
    <text evidence="3">The sequence shown here is derived from an EMBL/GenBank/DDBJ whole genome shotgun (WGS) entry which is preliminary data.</text>
</comment>
<evidence type="ECO:0000313" key="4">
    <source>
        <dbReference type="Proteomes" id="UP000228700"/>
    </source>
</evidence>
<dbReference type="AlphaFoldDB" id="A0A2M8LBV7"/>
<proteinExistence type="predicted"/>
<dbReference type="Pfam" id="PF18893">
    <property type="entry name" value="DUF5652"/>
    <property type="match status" value="1"/>
</dbReference>
<name>A0A2M8LBV7_9BACT</name>
<keyword evidence="1" id="KW-1133">Transmembrane helix</keyword>
<organism evidence="3 4">
    <name type="scientific">Candidatus Taylorbacteria bacterium CG10_big_fil_rev_8_21_14_0_10_41_48</name>
    <dbReference type="NCBI Taxonomy" id="1975024"/>
    <lineage>
        <taxon>Bacteria</taxon>
        <taxon>Candidatus Tayloriibacteriota</taxon>
    </lineage>
</organism>
<protein>
    <recommendedName>
        <fullName evidence="2">DUF5652 domain-containing protein</fullName>
    </recommendedName>
</protein>
<feature type="transmembrane region" description="Helical" evidence="1">
    <location>
        <begin position="12"/>
        <end position="34"/>
    </location>
</feature>
<dbReference type="Proteomes" id="UP000228700">
    <property type="component" value="Unassembled WGS sequence"/>
</dbReference>
<feature type="transmembrane region" description="Helical" evidence="1">
    <location>
        <begin position="40"/>
        <end position="61"/>
    </location>
</feature>
<feature type="domain" description="DUF5652" evidence="2">
    <location>
        <begin position="10"/>
        <end position="66"/>
    </location>
</feature>
<keyword evidence="1" id="KW-0812">Transmembrane</keyword>
<gene>
    <name evidence="3" type="ORF">COV01_02960</name>
</gene>
<evidence type="ECO:0000313" key="3">
    <source>
        <dbReference type="EMBL" id="PJE74108.1"/>
    </source>
</evidence>
<evidence type="ECO:0000256" key="1">
    <source>
        <dbReference type="SAM" id="Phobius"/>
    </source>
</evidence>
<keyword evidence="1" id="KW-0472">Membrane</keyword>
<dbReference type="InterPro" id="IPR043712">
    <property type="entry name" value="DUF5652"/>
</dbReference>
<sequence>MNPLSIMTGIHPVVLALVLLWSLIWKGIALWRASHLEQKYWFGIILVVNTLGLLEIVYLLINKNKNR</sequence>
<evidence type="ECO:0000259" key="2">
    <source>
        <dbReference type="Pfam" id="PF18893"/>
    </source>
</evidence>